<feature type="chain" id="PRO_5047137973" evidence="1">
    <location>
        <begin position="23"/>
        <end position="75"/>
    </location>
</feature>
<proteinExistence type="predicted"/>
<name>A0ABT6N3F4_9SPHN</name>
<organism evidence="2 3">
    <name type="scientific">Sphingomonas oryzagri</name>
    <dbReference type="NCBI Taxonomy" id="3042314"/>
    <lineage>
        <taxon>Bacteria</taxon>
        <taxon>Pseudomonadati</taxon>
        <taxon>Pseudomonadota</taxon>
        <taxon>Alphaproteobacteria</taxon>
        <taxon>Sphingomonadales</taxon>
        <taxon>Sphingomonadaceae</taxon>
        <taxon>Sphingomonas</taxon>
    </lineage>
</organism>
<reference evidence="2" key="1">
    <citation type="submission" date="2023-04" db="EMBL/GenBank/DDBJ databases">
        <title>Sphingomonas sp. MAHUQ-71 isolated from rice field.</title>
        <authorList>
            <person name="Huq M.A."/>
        </authorList>
    </citation>
    <scope>NUCLEOTIDE SEQUENCE</scope>
    <source>
        <strain evidence="2">MAHUQ-71</strain>
    </source>
</reference>
<protein>
    <submittedName>
        <fullName evidence="2">Uncharacterized protein</fullName>
    </submittedName>
</protein>
<gene>
    <name evidence="2" type="ORF">QGN17_13885</name>
</gene>
<keyword evidence="1" id="KW-0732">Signal</keyword>
<dbReference type="EMBL" id="JARYGZ010000001">
    <property type="protein sequence ID" value="MDH7639820.1"/>
    <property type="molecule type" value="Genomic_DNA"/>
</dbReference>
<dbReference type="Proteomes" id="UP001160625">
    <property type="component" value="Unassembled WGS sequence"/>
</dbReference>
<evidence type="ECO:0000256" key="1">
    <source>
        <dbReference type="SAM" id="SignalP"/>
    </source>
</evidence>
<evidence type="ECO:0000313" key="3">
    <source>
        <dbReference type="Proteomes" id="UP001160625"/>
    </source>
</evidence>
<feature type="signal peptide" evidence="1">
    <location>
        <begin position="1"/>
        <end position="22"/>
    </location>
</feature>
<sequence length="75" mass="7871">MMIRYVFSAVAAAAITFGTVSALQAETPKVTIDQKSGVYCVTQDALTGSRIGATECHSVSEWAKMGVTFAKAPAK</sequence>
<keyword evidence="3" id="KW-1185">Reference proteome</keyword>
<comment type="caution">
    <text evidence="2">The sequence shown here is derived from an EMBL/GenBank/DDBJ whole genome shotgun (WGS) entry which is preliminary data.</text>
</comment>
<accession>A0ABT6N3F4</accession>
<evidence type="ECO:0000313" key="2">
    <source>
        <dbReference type="EMBL" id="MDH7639820.1"/>
    </source>
</evidence>